<keyword evidence="1" id="KW-0694">RNA-binding</keyword>
<evidence type="ECO:0000313" key="3">
    <source>
        <dbReference type="EMBL" id="KAF7785017.1"/>
    </source>
</evidence>
<sequence>MAFSYVTALHNRLARSGEQSYISYDEYSEGPAHTTTWTASCKFRDEVKGVGKGPTKIQAREGAAKQALEKMGFQI</sequence>
<evidence type="ECO:0000259" key="2">
    <source>
        <dbReference type="PROSITE" id="PS50137"/>
    </source>
</evidence>
<dbReference type="SMART" id="SM00358">
    <property type="entry name" value="DSRM"/>
    <property type="match status" value="1"/>
</dbReference>
<dbReference type="EMBL" id="JABXXO010000001">
    <property type="protein sequence ID" value="KAF7785017.1"/>
    <property type="molecule type" value="Genomic_DNA"/>
</dbReference>
<organism evidence="3 4">
    <name type="scientific">Agaricus bisporus var. burnettii</name>
    <dbReference type="NCBI Taxonomy" id="192524"/>
    <lineage>
        <taxon>Eukaryota</taxon>
        <taxon>Fungi</taxon>
        <taxon>Dikarya</taxon>
        <taxon>Basidiomycota</taxon>
        <taxon>Agaricomycotina</taxon>
        <taxon>Agaricomycetes</taxon>
        <taxon>Agaricomycetidae</taxon>
        <taxon>Agaricales</taxon>
        <taxon>Agaricineae</taxon>
        <taxon>Agaricaceae</taxon>
        <taxon>Agaricus</taxon>
    </lineage>
</organism>
<dbReference type="GO" id="GO:0003723">
    <property type="term" value="F:RNA binding"/>
    <property type="evidence" value="ECO:0007669"/>
    <property type="project" value="UniProtKB-UniRule"/>
</dbReference>
<comment type="caution">
    <text evidence="3">The sequence shown here is derived from an EMBL/GenBank/DDBJ whole genome shotgun (WGS) entry which is preliminary data.</text>
</comment>
<accession>A0A8H7FBZ8</accession>
<dbReference type="Proteomes" id="UP000629468">
    <property type="component" value="Unassembled WGS sequence"/>
</dbReference>
<name>A0A8H7FBZ8_AGABI</name>
<dbReference type="Gene3D" id="3.30.160.20">
    <property type="match status" value="1"/>
</dbReference>
<gene>
    <name evidence="3" type="ORF">Agabi119p4_1182</name>
</gene>
<proteinExistence type="predicted"/>
<evidence type="ECO:0000313" key="4">
    <source>
        <dbReference type="Proteomes" id="UP000629468"/>
    </source>
</evidence>
<dbReference type="Pfam" id="PF00035">
    <property type="entry name" value="dsrm"/>
    <property type="match status" value="1"/>
</dbReference>
<dbReference type="AlphaFoldDB" id="A0A8H7FBZ8"/>
<feature type="domain" description="DRBM" evidence="2">
    <location>
        <begin position="4"/>
        <end position="73"/>
    </location>
</feature>
<protein>
    <recommendedName>
        <fullName evidence="2">DRBM domain-containing protein</fullName>
    </recommendedName>
</protein>
<dbReference type="PROSITE" id="PS50137">
    <property type="entry name" value="DS_RBD"/>
    <property type="match status" value="1"/>
</dbReference>
<dbReference type="InterPro" id="IPR014720">
    <property type="entry name" value="dsRBD_dom"/>
</dbReference>
<reference evidence="3 4" key="1">
    <citation type="journal article" name="Sci. Rep.">
        <title>Telomere-to-telomere assembled and centromere annotated genomes of the two main subspecies of the button mushroom Agaricus bisporus reveal especially polymorphic chromosome ends.</title>
        <authorList>
            <person name="Sonnenberg A.S.M."/>
            <person name="Sedaghat-Telgerd N."/>
            <person name="Lavrijssen B."/>
            <person name="Ohm R.A."/>
            <person name="Hendrickx P.M."/>
            <person name="Scholtmeijer K."/>
            <person name="Baars J.J.P."/>
            <person name="van Peer A."/>
        </authorList>
    </citation>
    <scope>NUCLEOTIDE SEQUENCE [LARGE SCALE GENOMIC DNA]</scope>
    <source>
        <strain evidence="3 4">H119_p4</strain>
    </source>
</reference>
<evidence type="ECO:0000256" key="1">
    <source>
        <dbReference type="PROSITE-ProRule" id="PRU00266"/>
    </source>
</evidence>
<dbReference type="SUPFAM" id="SSF54768">
    <property type="entry name" value="dsRNA-binding domain-like"/>
    <property type="match status" value="1"/>
</dbReference>